<dbReference type="EMBL" id="CAVNYO010000419">
    <property type="protein sequence ID" value="CAK5277338.1"/>
    <property type="molecule type" value="Genomic_DNA"/>
</dbReference>
<proteinExistence type="predicted"/>
<accession>A0AAD2HM62</accession>
<name>A0AAD2HM62_9AGAR</name>
<keyword evidence="2" id="KW-1185">Reference proteome</keyword>
<comment type="caution">
    <text evidence="1">The sequence shown here is derived from an EMBL/GenBank/DDBJ whole genome shotgun (WGS) entry which is preliminary data.</text>
</comment>
<dbReference type="Proteomes" id="UP001295794">
    <property type="component" value="Unassembled WGS sequence"/>
</dbReference>
<evidence type="ECO:0000313" key="1">
    <source>
        <dbReference type="EMBL" id="CAK5277338.1"/>
    </source>
</evidence>
<reference evidence="1" key="1">
    <citation type="submission" date="2023-11" db="EMBL/GenBank/DDBJ databases">
        <authorList>
            <person name="De Vega J J."/>
            <person name="De Vega J J."/>
        </authorList>
    </citation>
    <scope>NUCLEOTIDE SEQUENCE</scope>
</reference>
<gene>
    <name evidence="1" type="ORF">MYCIT1_LOCUS26291</name>
</gene>
<dbReference type="AlphaFoldDB" id="A0AAD2HM62"/>
<organism evidence="1 2">
    <name type="scientific">Mycena citricolor</name>
    <dbReference type="NCBI Taxonomy" id="2018698"/>
    <lineage>
        <taxon>Eukaryota</taxon>
        <taxon>Fungi</taxon>
        <taxon>Dikarya</taxon>
        <taxon>Basidiomycota</taxon>
        <taxon>Agaricomycotina</taxon>
        <taxon>Agaricomycetes</taxon>
        <taxon>Agaricomycetidae</taxon>
        <taxon>Agaricales</taxon>
        <taxon>Marasmiineae</taxon>
        <taxon>Mycenaceae</taxon>
        <taxon>Mycena</taxon>
    </lineage>
</organism>
<protein>
    <submittedName>
        <fullName evidence="1">Uncharacterized protein</fullName>
    </submittedName>
</protein>
<sequence length="521" mass="57759">MSVSVDIVPLGSSLDMYGEPRSSSAFSLSGHVSISLSSPYYVFERRRAARILLQSISLTFDGQTEVVTNGMGYSSIRLCSITRELLPSGPIELSNEGEEEDEEPCRWNVIFDLPIPGWLPVSSNFCPGEVGASTRYFLHASVKYTVLEDAKPSAWSIASLYTPFRSRCRTLETAKSIILRRFVTPPTDEPVPAPTLINYLLNSPSAPSNNQELTIPASVLSKIQLLASVPKYVDLSTNRLPFTLRLRTKDLEDEHCRRLRLTKFTVNVVQEERCRRVNSPSQFQSAYPVPSAEMQPPTVPLLDASPMCDMYKLGLYTSPPGDVTSMTCLTSLLPASESGVFQLTSDPRVFAEDAVKDTATWYTLETSIPFVRYVESTATTSEWDGSHKLRPSSSSPLYDVTHSLKLQLHLEYDTAQGQVASADIKFNIPVTFGRVAPPLPPRDLLPMLINSIRIVEGTYPEIPALLPSMNLPVYSQLFDTHGNRKMDDTPLPLYSPRSLEQPAVEICLSDIGSDKKHVTTI</sequence>
<evidence type="ECO:0000313" key="2">
    <source>
        <dbReference type="Proteomes" id="UP001295794"/>
    </source>
</evidence>